<reference evidence="4" key="1">
    <citation type="submission" date="2022-11" db="EMBL/GenBank/DDBJ databases">
        <title>Centuries of genome instability and evolution in soft-shell clam transmissible cancer (bioRxiv).</title>
        <authorList>
            <person name="Hart S.F.M."/>
            <person name="Yonemitsu M.A."/>
            <person name="Giersch R.M."/>
            <person name="Beal B.F."/>
            <person name="Arriagada G."/>
            <person name="Davis B.W."/>
            <person name="Ostrander E.A."/>
            <person name="Goff S.P."/>
            <person name="Metzger M.J."/>
        </authorList>
    </citation>
    <scope>NUCLEOTIDE SEQUENCE</scope>
    <source>
        <strain evidence="4">MELC-2E11</strain>
        <tissue evidence="4">Siphon/mantle</tissue>
    </source>
</reference>
<organism evidence="4 5">
    <name type="scientific">Mya arenaria</name>
    <name type="common">Soft-shell clam</name>
    <dbReference type="NCBI Taxonomy" id="6604"/>
    <lineage>
        <taxon>Eukaryota</taxon>
        <taxon>Metazoa</taxon>
        <taxon>Spiralia</taxon>
        <taxon>Lophotrochozoa</taxon>
        <taxon>Mollusca</taxon>
        <taxon>Bivalvia</taxon>
        <taxon>Autobranchia</taxon>
        <taxon>Heteroconchia</taxon>
        <taxon>Euheterodonta</taxon>
        <taxon>Imparidentia</taxon>
        <taxon>Neoheterodontei</taxon>
        <taxon>Myida</taxon>
        <taxon>Myoidea</taxon>
        <taxon>Myidae</taxon>
        <taxon>Mya</taxon>
    </lineage>
</organism>
<dbReference type="PROSITE" id="PS00028">
    <property type="entry name" value="ZINC_FINGER_C2H2_1"/>
    <property type="match status" value="1"/>
</dbReference>
<evidence type="ECO:0000256" key="2">
    <source>
        <dbReference type="SAM" id="MobiDB-lite"/>
    </source>
</evidence>
<gene>
    <name evidence="4" type="ORF">MAR_015848</name>
</gene>
<dbReference type="PROSITE" id="PS50157">
    <property type="entry name" value="ZINC_FINGER_C2H2_2"/>
    <property type="match status" value="1"/>
</dbReference>
<protein>
    <recommendedName>
        <fullName evidence="3">C2H2-type domain-containing protein</fullName>
    </recommendedName>
</protein>
<evidence type="ECO:0000313" key="4">
    <source>
        <dbReference type="EMBL" id="WAR21874.1"/>
    </source>
</evidence>
<sequence>MIKWLYKRWQPLYSSIQSSVVPNVEFIQGVPSDLEDDDFFDPRINILLVLDDLFSEAGKDKRITDLFTEGSHHRSLSVISINQNLFGNKDPTQRRNCHYMVLFNNPVDKQSIMTLARQMYPGQSDILLKQFAKATKNAFGYLLIDLKPFTPENQRLKCTVSIPNTHNIAMDHVTPHDTIKEEHAPGVYHSSVGVQTVHIAEENLPENMDKGQACDDCGQLFDSVHDVQRHCPEHRDQKKRKYEDTTDSEQKDFVGYNEAYSQLWKRARETNDEKFENKYGKFIDNGEESDYAQEMAEERIQPYNERACFNTYTTLIDTYILPLKNSGTHQQIMAKIHKMVSYGINTTTAVTIVLRKHKPAFQDLFDTEFTEDEGSDEGETDEDVSSDEEERQ</sequence>
<dbReference type="InterPro" id="IPR013087">
    <property type="entry name" value="Znf_C2H2_type"/>
</dbReference>
<accession>A0ABY7FLY5</accession>
<keyword evidence="1" id="KW-0862">Zinc</keyword>
<evidence type="ECO:0000256" key="1">
    <source>
        <dbReference type="PROSITE-ProRule" id="PRU00042"/>
    </source>
</evidence>
<evidence type="ECO:0000313" key="5">
    <source>
        <dbReference type="Proteomes" id="UP001164746"/>
    </source>
</evidence>
<feature type="region of interest" description="Disordered" evidence="2">
    <location>
        <begin position="366"/>
        <end position="392"/>
    </location>
</feature>
<keyword evidence="5" id="KW-1185">Reference proteome</keyword>
<feature type="domain" description="C2H2-type" evidence="3">
    <location>
        <begin position="212"/>
        <end position="239"/>
    </location>
</feature>
<evidence type="ECO:0000259" key="3">
    <source>
        <dbReference type="PROSITE" id="PS50157"/>
    </source>
</evidence>
<dbReference type="EMBL" id="CP111023">
    <property type="protein sequence ID" value="WAR21874.1"/>
    <property type="molecule type" value="Genomic_DNA"/>
</dbReference>
<name>A0ABY7FLY5_MYAAR</name>
<keyword evidence="1" id="KW-0479">Metal-binding</keyword>
<keyword evidence="1" id="KW-0863">Zinc-finger</keyword>
<proteinExistence type="predicted"/>
<dbReference type="Proteomes" id="UP001164746">
    <property type="component" value="Chromosome 12"/>
</dbReference>